<organism evidence="1 2">
    <name type="scientific">Sporomusa sphaeroides DSM 2875</name>
    <dbReference type="NCBI Taxonomy" id="1337886"/>
    <lineage>
        <taxon>Bacteria</taxon>
        <taxon>Bacillati</taxon>
        <taxon>Bacillota</taxon>
        <taxon>Negativicutes</taxon>
        <taxon>Selenomonadales</taxon>
        <taxon>Sporomusaceae</taxon>
        <taxon>Sporomusa</taxon>
    </lineage>
</organism>
<dbReference type="Proteomes" id="UP000245702">
    <property type="component" value="Unassembled WGS sequence"/>
</dbReference>
<dbReference type="EMBL" id="FCOW01000035">
    <property type="protein sequence ID" value="CVK21443.1"/>
    <property type="molecule type" value="Genomic_DNA"/>
</dbReference>
<proteinExistence type="predicted"/>
<gene>
    <name evidence="1" type="ORF">SSPH_04133</name>
</gene>
<keyword evidence="2" id="KW-1185">Reference proteome</keyword>
<accession>A0ABM9W8M4</accession>
<evidence type="ECO:0000313" key="1">
    <source>
        <dbReference type="EMBL" id="CVK21443.1"/>
    </source>
</evidence>
<protein>
    <recommendedName>
        <fullName evidence="3">Sensory transduction regulator</fullName>
    </recommendedName>
</protein>
<reference evidence="1 2" key="1">
    <citation type="submission" date="2016-01" db="EMBL/GenBank/DDBJ databases">
        <authorList>
            <person name="Brown R."/>
        </authorList>
    </citation>
    <scope>NUCLEOTIDE SEQUENCE [LARGE SCALE GENOMIC DNA]</scope>
    <source>
        <strain evidence="1">Sporomusa sphaeroides DSM 2875</strain>
    </source>
</reference>
<dbReference type="RefSeq" id="WP_075756576.1">
    <property type="nucleotide sequence ID" value="NZ_CP146991.1"/>
</dbReference>
<evidence type="ECO:0008006" key="3">
    <source>
        <dbReference type="Google" id="ProtNLM"/>
    </source>
</evidence>
<sequence>MNRRAQIFQEYLQENNIDCFNAEEINDELNTTAFRSHMEIAGQRIPLVVILDDSIYGMLRLQIAPKALKETNKQAILEYINELNRQYKVFKYYVTTDGDLCLDCCVLCEAEQANGSMVYTIMNVILTHLAEEYPVLMRKVWAE</sequence>
<evidence type="ECO:0000313" key="2">
    <source>
        <dbReference type="Proteomes" id="UP000245702"/>
    </source>
</evidence>
<comment type="caution">
    <text evidence="1">The sequence shown here is derived from an EMBL/GenBank/DDBJ whole genome shotgun (WGS) entry which is preliminary data.</text>
</comment>
<name>A0ABM9W8M4_9FIRM</name>